<accession>A0A369AIE2</accession>
<organism evidence="3 4">
    <name type="scientific">Extensimonas vulgaris</name>
    <dbReference type="NCBI Taxonomy" id="1031594"/>
    <lineage>
        <taxon>Bacteria</taxon>
        <taxon>Pseudomonadati</taxon>
        <taxon>Pseudomonadota</taxon>
        <taxon>Betaproteobacteria</taxon>
        <taxon>Burkholderiales</taxon>
        <taxon>Comamonadaceae</taxon>
        <taxon>Extensimonas</taxon>
    </lineage>
</organism>
<protein>
    <submittedName>
        <fullName evidence="3">ChrR-like anti-ECFsigma factor</fullName>
    </submittedName>
</protein>
<comment type="caution">
    <text evidence="3">The sequence shown here is derived from an EMBL/GenBank/DDBJ whole genome shotgun (WGS) entry which is preliminary data.</text>
</comment>
<dbReference type="RefSeq" id="WP_114483457.1">
    <property type="nucleotide sequence ID" value="NZ_QPJU01000006.1"/>
</dbReference>
<sequence>MYVNADFSLPAIVTPATYQWHPSPQAGVERVMLDRVGAEVARATSIVRYAPQSSFPRHQHPGGEEILVLSGTFSDETQDYPAGWYLRNPPGSAHRPSSAEGAVIFVKLCQMQPSETTALRVDTNDPARWSQEQGGAICSLYSDKFESVWLQRLQPRQPMPAARTASMELLVLQGALLNAGQRYDSGSWLRFPAGLCPTLQAGDEGATVYVKTVPAACRTLGVDSENGPQRGPFLPDSPPIPKSDMLPAQGLAT</sequence>
<feature type="domain" description="ChrR-like cupin" evidence="2">
    <location>
        <begin position="11"/>
        <end position="111"/>
    </location>
</feature>
<keyword evidence="4" id="KW-1185">Reference proteome</keyword>
<dbReference type="CDD" id="cd20303">
    <property type="entry name" value="cupin_ChrR_1"/>
    <property type="match status" value="1"/>
</dbReference>
<dbReference type="Gene3D" id="2.60.120.10">
    <property type="entry name" value="Jelly Rolls"/>
    <property type="match status" value="1"/>
</dbReference>
<dbReference type="InterPro" id="IPR025979">
    <property type="entry name" value="ChrR-like_cupin_dom"/>
</dbReference>
<dbReference type="InterPro" id="IPR014710">
    <property type="entry name" value="RmlC-like_jellyroll"/>
</dbReference>
<evidence type="ECO:0000256" key="1">
    <source>
        <dbReference type="SAM" id="MobiDB-lite"/>
    </source>
</evidence>
<evidence type="ECO:0000259" key="2">
    <source>
        <dbReference type="Pfam" id="PF12973"/>
    </source>
</evidence>
<reference evidence="3 4" key="1">
    <citation type="submission" date="2018-07" db="EMBL/GenBank/DDBJ databases">
        <title>Genomic Encyclopedia of Type Strains, Phase IV (KMG-IV): sequencing the most valuable type-strain genomes for metagenomic binning, comparative biology and taxonomic classification.</title>
        <authorList>
            <person name="Goeker M."/>
        </authorList>
    </citation>
    <scope>NUCLEOTIDE SEQUENCE [LARGE SCALE GENOMIC DNA]</scope>
    <source>
        <strain evidence="3 4">DSM 100911</strain>
    </source>
</reference>
<dbReference type="OrthoDB" id="9801227at2"/>
<evidence type="ECO:0000313" key="3">
    <source>
        <dbReference type="EMBL" id="RCX09120.1"/>
    </source>
</evidence>
<dbReference type="Pfam" id="PF12973">
    <property type="entry name" value="Cupin_7"/>
    <property type="match status" value="1"/>
</dbReference>
<proteinExistence type="predicted"/>
<dbReference type="InterPro" id="IPR011051">
    <property type="entry name" value="RmlC_Cupin_sf"/>
</dbReference>
<dbReference type="EMBL" id="QPJU01000006">
    <property type="protein sequence ID" value="RCX09120.1"/>
    <property type="molecule type" value="Genomic_DNA"/>
</dbReference>
<name>A0A369AIE2_9BURK</name>
<feature type="region of interest" description="Disordered" evidence="1">
    <location>
        <begin position="221"/>
        <end position="253"/>
    </location>
</feature>
<dbReference type="Proteomes" id="UP000252174">
    <property type="component" value="Unassembled WGS sequence"/>
</dbReference>
<evidence type="ECO:0000313" key="4">
    <source>
        <dbReference type="Proteomes" id="UP000252174"/>
    </source>
</evidence>
<gene>
    <name evidence="3" type="ORF">DFR45_1068</name>
</gene>
<dbReference type="AlphaFoldDB" id="A0A369AIE2"/>
<dbReference type="SUPFAM" id="SSF51182">
    <property type="entry name" value="RmlC-like cupins"/>
    <property type="match status" value="2"/>
</dbReference>